<dbReference type="Proteomes" id="UP001209570">
    <property type="component" value="Unassembled WGS sequence"/>
</dbReference>
<comment type="caution">
    <text evidence="2">The sequence shown here is derived from an EMBL/GenBank/DDBJ whole genome shotgun (WGS) entry which is preliminary data.</text>
</comment>
<keyword evidence="3" id="KW-1185">Reference proteome</keyword>
<evidence type="ECO:0000313" key="2">
    <source>
        <dbReference type="EMBL" id="KAJ0392123.1"/>
    </source>
</evidence>
<dbReference type="InterPro" id="IPR029058">
    <property type="entry name" value="AB_hydrolase_fold"/>
</dbReference>
<reference evidence="2" key="1">
    <citation type="submission" date="2021-12" db="EMBL/GenBank/DDBJ databases">
        <title>Prjna785345.</title>
        <authorList>
            <person name="Rujirawat T."/>
            <person name="Krajaejun T."/>
        </authorList>
    </citation>
    <scope>NUCLEOTIDE SEQUENCE</scope>
    <source>
        <strain evidence="2">Pi057C3</strain>
    </source>
</reference>
<dbReference type="Gene3D" id="3.40.50.1820">
    <property type="entry name" value="alpha/beta hydrolase"/>
    <property type="match status" value="1"/>
</dbReference>
<dbReference type="AlphaFoldDB" id="A0AAD5L7K7"/>
<dbReference type="GO" id="GO:0004185">
    <property type="term" value="F:serine-type carboxypeptidase activity"/>
    <property type="evidence" value="ECO:0007669"/>
    <property type="project" value="InterPro"/>
</dbReference>
<dbReference type="GO" id="GO:0006508">
    <property type="term" value="P:proteolysis"/>
    <property type="evidence" value="ECO:0007669"/>
    <property type="project" value="InterPro"/>
</dbReference>
<name>A0AAD5L7K7_PYTIN</name>
<organism evidence="2 3">
    <name type="scientific">Pythium insidiosum</name>
    <name type="common">Pythiosis disease agent</name>
    <dbReference type="NCBI Taxonomy" id="114742"/>
    <lineage>
        <taxon>Eukaryota</taxon>
        <taxon>Sar</taxon>
        <taxon>Stramenopiles</taxon>
        <taxon>Oomycota</taxon>
        <taxon>Peronosporomycetes</taxon>
        <taxon>Pythiales</taxon>
        <taxon>Pythiaceae</taxon>
        <taxon>Pythium</taxon>
    </lineage>
</organism>
<sequence length="103" mass="11415">MNTPYHGEQNPNVHVLVYAGDQDAVCSWSSNEAWSKQLKWEDQAGFNAAAERPFVVASAHAGDVRSFENLALLRVYNAGRKVPKDQPATALAMINRFLRSQAL</sequence>
<accession>A0AAD5L7K7</accession>
<protein>
    <submittedName>
        <fullName evidence="2">Uncharacterized protein</fullName>
    </submittedName>
</protein>
<gene>
    <name evidence="2" type="ORF">P43SY_008200</name>
</gene>
<proteinExistence type="inferred from homology"/>
<dbReference type="SUPFAM" id="SSF53474">
    <property type="entry name" value="alpha/beta-Hydrolases"/>
    <property type="match status" value="1"/>
</dbReference>
<comment type="similarity">
    <text evidence="1">Belongs to the peptidase S10 family.</text>
</comment>
<evidence type="ECO:0000256" key="1">
    <source>
        <dbReference type="ARBA" id="ARBA00009431"/>
    </source>
</evidence>
<dbReference type="Pfam" id="PF00450">
    <property type="entry name" value="Peptidase_S10"/>
    <property type="match status" value="1"/>
</dbReference>
<dbReference type="EMBL" id="JAKCXM010000714">
    <property type="protein sequence ID" value="KAJ0392123.1"/>
    <property type="molecule type" value="Genomic_DNA"/>
</dbReference>
<dbReference type="InterPro" id="IPR001563">
    <property type="entry name" value="Peptidase_S10"/>
</dbReference>
<evidence type="ECO:0000313" key="3">
    <source>
        <dbReference type="Proteomes" id="UP001209570"/>
    </source>
</evidence>